<evidence type="ECO:0000313" key="3">
    <source>
        <dbReference type="EMBL" id="EDV99374.1"/>
    </source>
</evidence>
<dbReference type="GO" id="GO:0045271">
    <property type="term" value="C:respiratory chain complex I"/>
    <property type="evidence" value="ECO:0007669"/>
    <property type="project" value="InterPro"/>
</dbReference>
<feature type="coiled-coil region" evidence="1">
    <location>
        <begin position="217"/>
        <end position="244"/>
    </location>
</feature>
<evidence type="ECO:0000256" key="1">
    <source>
        <dbReference type="SAM" id="Coils"/>
    </source>
</evidence>
<gene>
    <name evidence="3" type="primary">Dgri\GH13815</name>
    <name evidence="3" type="ORF">Dgri_GH13815</name>
</gene>
<feature type="region of interest" description="Disordered" evidence="2">
    <location>
        <begin position="293"/>
        <end position="338"/>
    </location>
</feature>
<dbReference type="Pfam" id="PF15880">
    <property type="entry name" value="NDUFV3"/>
    <property type="match status" value="1"/>
</dbReference>
<protein>
    <submittedName>
        <fullName evidence="3">GH13815</fullName>
    </submittedName>
</protein>
<dbReference type="InterPro" id="IPR026193">
    <property type="entry name" value="NDUFV3"/>
</dbReference>
<evidence type="ECO:0000313" key="4">
    <source>
        <dbReference type="Proteomes" id="UP000001070"/>
    </source>
</evidence>
<keyword evidence="1" id="KW-0175">Coiled coil</keyword>
<dbReference type="OrthoDB" id="6161911at2759"/>
<sequence length="395" mass="45165">MFKLLLRPISMRFLSDKTNKVKTSTKPKEPPKPKLSSKLSNTPRPPKDPADEGYAPDSVNHEGIEVADFVRPEAYRQFSGPDECLGPGAGKKYDYKNAHYFAYHRFSFVELQNQSLELRDERRISGGVQVIIEVDADEDDFADNSLEAMRDRQAECDEQLTAQAKDIENEKLQAWCDSIEKKQQEIAKLQISNKSPDEQMELCADLEKKKLDKSQLLQIKKRAIEKQRQEKQKMKKQIGKKVKEILAGCTTGLKTEKTEQDKVLAECKEMVKEVTDELMAQVLTAKGKNEATQEVSCKEKLENKDDKAAMKNAKPKESIEKCKKPKDKEADKNTGKCDKKTEICEEPKEKETNKKAEICEEPKKIETAKESQMCEELKNDETNKKPEQCPKDDKK</sequence>
<feature type="region of interest" description="Disordered" evidence="2">
    <location>
        <begin position="16"/>
        <end position="58"/>
    </location>
</feature>
<dbReference type="HOGENOM" id="CLU_698824_0_0_1"/>
<dbReference type="AlphaFoldDB" id="B4JR44"/>
<dbReference type="Proteomes" id="UP000001070">
    <property type="component" value="Unassembled WGS sequence"/>
</dbReference>
<dbReference type="GO" id="GO:0005739">
    <property type="term" value="C:mitochondrion"/>
    <property type="evidence" value="ECO:0007669"/>
    <property type="project" value="InterPro"/>
</dbReference>
<accession>B4JR44</accession>
<reference evidence="3 4" key="1">
    <citation type="journal article" date="2007" name="Nature">
        <title>Evolution of genes and genomes on the Drosophila phylogeny.</title>
        <authorList>
            <consortium name="Drosophila 12 Genomes Consortium"/>
            <person name="Clark A.G."/>
            <person name="Eisen M.B."/>
            <person name="Smith D.R."/>
            <person name="Bergman C.M."/>
            <person name="Oliver B."/>
            <person name="Markow T.A."/>
            <person name="Kaufman T.C."/>
            <person name="Kellis M."/>
            <person name="Gelbart W."/>
            <person name="Iyer V.N."/>
            <person name="Pollard D.A."/>
            <person name="Sackton T.B."/>
            <person name="Larracuente A.M."/>
            <person name="Singh N.D."/>
            <person name="Abad J.P."/>
            <person name="Abt D.N."/>
            <person name="Adryan B."/>
            <person name="Aguade M."/>
            <person name="Akashi H."/>
            <person name="Anderson W.W."/>
            <person name="Aquadro C.F."/>
            <person name="Ardell D.H."/>
            <person name="Arguello R."/>
            <person name="Artieri C.G."/>
            <person name="Barbash D.A."/>
            <person name="Barker D."/>
            <person name="Barsanti P."/>
            <person name="Batterham P."/>
            <person name="Batzoglou S."/>
            <person name="Begun D."/>
            <person name="Bhutkar A."/>
            <person name="Blanco E."/>
            <person name="Bosak S.A."/>
            <person name="Bradley R.K."/>
            <person name="Brand A.D."/>
            <person name="Brent M.R."/>
            <person name="Brooks A.N."/>
            <person name="Brown R.H."/>
            <person name="Butlin R.K."/>
            <person name="Caggese C."/>
            <person name="Calvi B.R."/>
            <person name="Bernardo de Carvalho A."/>
            <person name="Caspi A."/>
            <person name="Castrezana S."/>
            <person name="Celniker S.E."/>
            <person name="Chang J.L."/>
            <person name="Chapple C."/>
            <person name="Chatterji S."/>
            <person name="Chinwalla A."/>
            <person name="Civetta A."/>
            <person name="Clifton S.W."/>
            <person name="Comeron J.M."/>
            <person name="Costello J.C."/>
            <person name="Coyne J.A."/>
            <person name="Daub J."/>
            <person name="David R.G."/>
            <person name="Delcher A.L."/>
            <person name="Delehaunty K."/>
            <person name="Do C.B."/>
            <person name="Ebling H."/>
            <person name="Edwards K."/>
            <person name="Eickbush T."/>
            <person name="Evans J.D."/>
            <person name="Filipski A."/>
            <person name="Findeiss S."/>
            <person name="Freyhult E."/>
            <person name="Fulton L."/>
            <person name="Fulton R."/>
            <person name="Garcia A.C."/>
            <person name="Gardiner A."/>
            <person name="Garfield D.A."/>
            <person name="Garvin B.E."/>
            <person name="Gibson G."/>
            <person name="Gilbert D."/>
            <person name="Gnerre S."/>
            <person name="Godfrey J."/>
            <person name="Good R."/>
            <person name="Gotea V."/>
            <person name="Gravely B."/>
            <person name="Greenberg A.J."/>
            <person name="Griffiths-Jones S."/>
            <person name="Gross S."/>
            <person name="Guigo R."/>
            <person name="Gustafson E.A."/>
            <person name="Haerty W."/>
            <person name="Hahn M.W."/>
            <person name="Halligan D.L."/>
            <person name="Halpern A.L."/>
            <person name="Halter G.M."/>
            <person name="Han M.V."/>
            <person name="Heger A."/>
            <person name="Hillier L."/>
            <person name="Hinrichs A.S."/>
            <person name="Holmes I."/>
            <person name="Hoskins R.A."/>
            <person name="Hubisz M.J."/>
            <person name="Hultmark D."/>
            <person name="Huntley M.A."/>
            <person name="Jaffe D.B."/>
            <person name="Jagadeeshan S."/>
            <person name="Jeck W.R."/>
            <person name="Johnson J."/>
            <person name="Jones C.D."/>
            <person name="Jordan W.C."/>
            <person name="Karpen G.H."/>
            <person name="Kataoka E."/>
            <person name="Keightley P.D."/>
            <person name="Kheradpour P."/>
            <person name="Kirkness E.F."/>
            <person name="Koerich L.B."/>
            <person name="Kristiansen K."/>
            <person name="Kudrna D."/>
            <person name="Kulathinal R.J."/>
            <person name="Kumar S."/>
            <person name="Kwok R."/>
            <person name="Lander E."/>
            <person name="Langley C.H."/>
            <person name="Lapoint R."/>
            <person name="Lazzaro B.P."/>
            <person name="Lee S.J."/>
            <person name="Levesque L."/>
            <person name="Li R."/>
            <person name="Lin C.F."/>
            <person name="Lin M.F."/>
            <person name="Lindblad-Toh K."/>
            <person name="Llopart A."/>
            <person name="Long M."/>
            <person name="Low L."/>
            <person name="Lozovsky E."/>
            <person name="Lu J."/>
            <person name="Luo M."/>
            <person name="Machado C.A."/>
            <person name="Makalowski W."/>
            <person name="Marzo M."/>
            <person name="Matsuda M."/>
            <person name="Matzkin L."/>
            <person name="McAllister B."/>
            <person name="McBride C.S."/>
            <person name="McKernan B."/>
            <person name="McKernan K."/>
            <person name="Mendez-Lago M."/>
            <person name="Minx P."/>
            <person name="Mollenhauer M.U."/>
            <person name="Montooth K."/>
            <person name="Mount S.M."/>
            <person name="Mu X."/>
            <person name="Myers E."/>
            <person name="Negre B."/>
            <person name="Newfeld S."/>
            <person name="Nielsen R."/>
            <person name="Noor M.A."/>
            <person name="O'Grady P."/>
            <person name="Pachter L."/>
            <person name="Papaceit M."/>
            <person name="Parisi M.J."/>
            <person name="Parisi M."/>
            <person name="Parts L."/>
            <person name="Pedersen J.S."/>
            <person name="Pesole G."/>
            <person name="Phillippy A.M."/>
            <person name="Ponting C.P."/>
            <person name="Pop M."/>
            <person name="Porcelli D."/>
            <person name="Powell J.R."/>
            <person name="Prohaska S."/>
            <person name="Pruitt K."/>
            <person name="Puig M."/>
            <person name="Quesneville H."/>
            <person name="Ram K.R."/>
            <person name="Rand D."/>
            <person name="Rasmussen M.D."/>
            <person name="Reed L.K."/>
            <person name="Reenan R."/>
            <person name="Reily A."/>
            <person name="Remington K.A."/>
            <person name="Rieger T.T."/>
            <person name="Ritchie M.G."/>
            <person name="Robin C."/>
            <person name="Rogers Y.H."/>
            <person name="Rohde C."/>
            <person name="Rozas J."/>
            <person name="Rubenfield M.J."/>
            <person name="Ruiz A."/>
            <person name="Russo S."/>
            <person name="Salzberg S.L."/>
            <person name="Sanchez-Gracia A."/>
            <person name="Saranga D.J."/>
            <person name="Sato H."/>
            <person name="Schaeffer S.W."/>
            <person name="Schatz M.C."/>
            <person name="Schlenke T."/>
            <person name="Schwartz R."/>
            <person name="Segarra C."/>
            <person name="Singh R.S."/>
            <person name="Sirot L."/>
            <person name="Sirota M."/>
            <person name="Sisneros N.B."/>
            <person name="Smith C.D."/>
            <person name="Smith T.F."/>
            <person name="Spieth J."/>
            <person name="Stage D.E."/>
            <person name="Stark A."/>
            <person name="Stephan W."/>
            <person name="Strausberg R.L."/>
            <person name="Strempel S."/>
            <person name="Sturgill D."/>
            <person name="Sutton G."/>
            <person name="Sutton G.G."/>
            <person name="Tao W."/>
            <person name="Teichmann S."/>
            <person name="Tobari Y.N."/>
            <person name="Tomimura Y."/>
            <person name="Tsolas J.M."/>
            <person name="Valente V.L."/>
            <person name="Venter E."/>
            <person name="Venter J.C."/>
            <person name="Vicario S."/>
            <person name="Vieira F.G."/>
            <person name="Vilella A.J."/>
            <person name="Villasante A."/>
            <person name="Walenz B."/>
            <person name="Wang J."/>
            <person name="Wasserman M."/>
            <person name="Watts T."/>
            <person name="Wilson D."/>
            <person name="Wilson R.K."/>
            <person name="Wing R.A."/>
            <person name="Wolfner M.F."/>
            <person name="Wong A."/>
            <person name="Wong G.K."/>
            <person name="Wu C.I."/>
            <person name="Wu G."/>
            <person name="Yamamoto D."/>
            <person name="Yang H.P."/>
            <person name="Yang S.P."/>
            <person name="Yorke J.A."/>
            <person name="Yoshida K."/>
            <person name="Zdobnov E."/>
            <person name="Zhang P."/>
            <person name="Zhang Y."/>
            <person name="Zimin A.V."/>
            <person name="Baldwin J."/>
            <person name="Abdouelleil A."/>
            <person name="Abdulkadir J."/>
            <person name="Abebe A."/>
            <person name="Abera B."/>
            <person name="Abreu J."/>
            <person name="Acer S.C."/>
            <person name="Aftuck L."/>
            <person name="Alexander A."/>
            <person name="An P."/>
            <person name="Anderson E."/>
            <person name="Anderson S."/>
            <person name="Arachi H."/>
            <person name="Azer M."/>
            <person name="Bachantsang P."/>
            <person name="Barry A."/>
            <person name="Bayul T."/>
            <person name="Berlin A."/>
            <person name="Bessette D."/>
            <person name="Bloom T."/>
            <person name="Blye J."/>
            <person name="Boguslavskiy L."/>
            <person name="Bonnet C."/>
            <person name="Boukhgalter B."/>
            <person name="Bourzgui I."/>
            <person name="Brown A."/>
            <person name="Cahill P."/>
            <person name="Channer S."/>
            <person name="Cheshatsang Y."/>
            <person name="Chuda L."/>
            <person name="Citroen M."/>
            <person name="Collymore A."/>
            <person name="Cooke P."/>
            <person name="Costello M."/>
            <person name="D'Aco K."/>
            <person name="Daza R."/>
            <person name="De Haan G."/>
            <person name="DeGray S."/>
            <person name="DeMaso C."/>
            <person name="Dhargay N."/>
            <person name="Dooley K."/>
            <person name="Dooley E."/>
            <person name="Doricent M."/>
            <person name="Dorje P."/>
            <person name="Dorjee K."/>
            <person name="Dupes A."/>
            <person name="Elong R."/>
            <person name="Falk J."/>
            <person name="Farina A."/>
            <person name="Faro S."/>
            <person name="Ferguson D."/>
            <person name="Fisher S."/>
            <person name="Foley C.D."/>
            <person name="Franke A."/>
            <person name="Friedrich D."/>
            <person name="Gadbois L."/>
            <person name="Gearin G."/>
            <person name="Gearin C.R."/>
            <person name="Giannoukos G."/>
            <person name="Goode T."/>
            <person name="Graham J."/>
            <person name="Grandbois E."/>
            <person name="Grewal S."/>
            <person name="Gyaltsen K."/>
            <person name="Hafez N."/>
            <person name="Hagos B."/>
            <person name="Hall J."/>
            <person name="Henson C."/>
            <person name="Hollinger A."/>
            <person name="Honan T."/>
            <person name="Huard M.D."/>
            <person name="Hughes L."/>
            <person name="Hurhula B."/>
            <person name="Husby M.E."/>
            <person name="Kamat A."/>
            <person name="Kanga B."/>
            <person name="Kashin S."/>
            <person name="Khazanovich D."/>
            <person name="Kisner P."/>
            <person name="Lance K."/>
            <person name="Lara M."/>
            <person name="Lee W."/>
            <person name="Lennon N."/>
            <person name="Letendre F."/>
            <person name="LeVine R."/>
            <person name="Lipovsky A."/>
            <person name="Liu X."/>
            <person name="Liu J."/>
            <person name="Liu S."/>
            <person name="Lokyitsang T."/>
            <person name="Lokyitsang Y."/>
            <person name="Lubonja R."/>
            <person name="Lui A."/>
            <person name="MacDonald P."/>
            <person name="Magnisalis V."/>
            <person name="Maru K."/>
            <person name="Matthews C."/>
            <person name="McCusker W."/>
            <person name="McDonough S."/>
            <person name="Mehta T."/>
            <person name="Meldrim J."/>
            <person name="Meneus L."/>
            <person name="Mihai O."/>
            <person name="Mihalev A."/>
            <person name="Mihova T."/>
            <person name="Mittelman R."/>
            <person name="Mlenga V."/>
            <person name="Montmayeur A."/>
            <person name="Mulrain L."/>
            <person name="Navidi A."/>
            <person name="Naylor J."/>
            <person name="Negash T."/>
            <person name="Nguyen T."/>
            <person name="Nguyen N."/>
            <person name="Nicol R."/>
            <person name="Norbu C."/>
            <person name="Norbu N."/>
            <person name="Novod N."/>
            <person name="O'Neill B."/>
            <person name="Osman S."/>
            <person name="Markiewicz E."/>
            <person name="Oyono O.L."/>
            <person name="Patti C."/>
            <person name="Phunkhang P."/>
            <person name="Pierre F."/>
            <person name="Priest M."/>
            <person name="Raghuraman S."/>
            <person name="Rege F."/>
            <person name="Reyes R."/>
            <person name="Rise C."/>
            <person name="Rogov P."/>
            <person name="Ross K."/>
            <person name="Ryan E."/>
            <person name="Settipalli S."/>
            <person name="Shea T."/>
            <person name="Sherpa N."/>
            <person name="Shi L."/>
            <person name="Shih D."/>
            <person name="Sparrow T."/>
            <person name="Spaulding J."/>
            <person name="Stalker J."/>
            <person name="Stange-Thomann N."/>
            <person name="Stavropoulos S."/>
            <person name="Stone C."/>
            <person name="Strader C."/>
            <person name="Tesfaye S."/>
            <person name="Thomson T."/>
            <person name="Thoulutsang Y."/>
            <person name="Thoulutsang D."/>
            <person name="Topham K."/>
            <person name="Topping I."/>
            <person name="Tsamla T."/>
            <person name="Vassiliev H."/>
            <person name="Vo A."/>
            <person name="Wangchuk T."/>
            <person name="Wangdi T."/>
            <person name="Weiand M."/>
            <person name="Wilkinson J."/>
            <person name="Wilson A."/>
            <person name="Yadav S."/>
            <person name="Young G."/>
            <person name="Yu Q."/>
            <person name="Zembek L."/>
            <person name="Zhong D."/>
            <person name="Zimmer A."/>
            <person name="Zwirko Z."/>
            <person name="Jaffe D.B."/>
            <person name="Alvarez P."/>
            <person name="Brockman W."/>
            <person name="Butler J."/>
            <person name="Chin C."/>
            <person name="Gnerre S."/>
            <person name="Grabherr M."/>
            <person name="Kleber M."/>
            <person name="Mauceli E."/>
            <person name="MacCallum I."/>
        </authorList>
    </citation>
    <scope>NUCLEOTIDE SEQUENCE [LARGE SCALE GENOMIC DNA]</scope>
    <source>
        <strain evidence="4">Tucson 15287-2541.00</strain>
    </source>
</reference>
<name>B4JR44_DROGR</name>
<evidence type="ECO:0000256" key="2">
    <source>
        <dbReference type="SAM" id="MobiDB-lite"/>
    </source>
</evidence>
<dbReference type="eggNOG" id="ENOG502S0RT">
    <property type="taxonomic scope" value="Eukaryota"/>
</dbReference>
<dbReference type="PhylomeDB" id="B4JR44"/>
<dbReference type="KEGG" id="dgr:6566701"/>
<feature type="compositionally biased region" description="Basic and acidic residues" evidence="2">
    <location>
        <begin position="375"/>
        <end position="395"/>
    </location>
</feature>
<dbReference type="InParanoid" id="B4JR44"/>
<feature type="region of interest" description="Disordered" evidence="2">
    <location>
        <begin position="369"/>
        <end position="395"/>
    </location>
</feature>
<organism evidence="4">
    <name type="scientific">Drosophila grimshawi</name>
    <name type="common">Hawaiian fruit fly</name>
    <name type="synonym">Idiomyia grimshawi</name>
    <dbReference type="NCBI Taxonomy" id="7222"/>
    <lineage>
        <taxon>Eukaryota</taxon>
        <taxon>Metazoa</taxon>
        <taxon>Ecdysozoa</taxon>
        <taxon>Arthropoda</taxon>
        <taxon>Hexapoda</taxon>
        <taxon>Insecta</taxon>
        <taxon>Pterygota</taxon>
        <taxon>Neoptera</taxon>
        <taxon>Endopterygota</taxon>
        <taxon>Diptera</taxon>
        <taxon>Brachycera</taxon>
        <taxon>Muscomorpha</taxon>
        <taxon>Ephydroidea</taxon>
        <taxon>Drosophilidae</taxon>
        <taxon>Drosophila</taxon>
        <taxon>Hawaiian Drosophila</taxon>
    </lineage>
</organism>
<dbReference type="EMBL" id="CH916372">
    <property type="protein sequence ID" value="EDV99374.1"/>
    <property type="molecule type" value="Genomic_DNA"/>
</dbReference>
<keyword evidence="4" id="KW-1185">Reference proteome</keyword>
<proteinExistence type="predicted"/>